<dbReference type="PANTHER" id="PTHR30461">
    <property type="entry name" value="DNA-INVERTASE FROM LAMBDOID PROPHAGE"/>
    <property type="match status" value="1"/>
</dbReference>
<dbReference type="InterPro" id="IPR036162">
    <property type="entry name" value="Resolvase-like_N_sf"/>
</dbReference>
<dbReference type="GO" id="GO:0015074">
    <property type="term" value="P:DNA integration"/>
    <property type="evidence" value="ECO:0007669"/>
    <property type="project" value="UniProtKB-KW"/>
</dbReference>
<dbReference type="InterPro" id="IPR025827">
    <property type="entry name" value="Zn_ribbon_recom_dom"/>
</dbReference>
<organism evidence="8 9">
    <name type="scientific">Sporomusa ovata</name>
    <dbReference type="NCBI Taxonomy" id="2378"/>
    <lineage>
        <taxon>Bacteria</taxon>
        <taxon>Bacillati</taxon>
        <taxon>Bacillota</taxon>
        <taxon>Negativicutes</taxon>
        <taxon>Selenomonadales</taxon>
        <taxon>Sporomusaceae</taxon>
        <taxon>Sporomusa</taxon>
    </lineage>
</organism>
<evidence type="ECO:0000256" key="3">
    <source>
        <dbReference type="ARBA" id="ARBA00023172"/>
    </source>
</evidence>
<dbReference type="Gene3D" id="3.40.50.1390">
    <property type="entry name" value="Resolvase, N-terminal catalytic domain"/>
    <property type="match status" value="1"/>
</dbReference>
<dbReference type="Pfam" id="PF07508">
    <property type="entry name" value="Recombinase"/>
    <property type="match status" value="1"/>
</dbReference>
<dbReference type="PANTHER" id="PTHR30461:SF23">
    <property type="entry name" value="DNA RECOMBINASE-RELATED"/>
    <property type="match status" value="1"/>
</dbReference>
<reference evidence="9" key="1">
    <citation type="submission" date="2015-03" db="EMBL/GenBank/DDBJ databases">
        <authorList>
            <person name="Nijsse Bart"/>
        </authorList>
    </citation>
    <scope>NUCLEOTIDE SEQUENCE [LARGE SCALE GENOMIC DNA]</scope>
</reference>
<dbReference type="Proteomes" id="UP000049855">
    <property type="component" value="Unassembled WGS sequence"/>
</dbReference>
<feature type="domain" description="Recombinase" evidence="7">
    <location>
        <begin position="155"/>
        <end position="282"/>
    </location>
</feature>
<evidence type="ECO:0000256" key="2">
    <source>
        <dbReference type="ARBA" id="ARBA00023125"/>
    </source>
</evidence>
<evidence type="ECO:0000259" key="7">
    <source>
        <dbReference type="PROSITE" id="PS51737"/>
    </source>
</evidence>
<evidence type="ECO:0000313" key="8">
    <source>
        <dbReference type="EMBL" id="CQR74114.1"/>
    </source>
</evidence>
<keyword evidence="2" id="KW-0238">DNA-binding</keyword>
<dbReference type="PROSITE" id="PS51737">
    <property type="entry name" value="RECOMBINASE_DNA_BIND"/>
    <property type="match status" value="1"/>
</dbReference>
<protein>
    <submittedName>
        <fullName evidence="8">Phage DNA invertase</fullName>
    </submittedName>
</protein>
<dbReference type="CDD" id="cd00338">
    <property type="entry name" value="Ser_Recombinase"/>
    <property type="match status" value="1"/>
</dbReference>
<gene>
    <name evidence="8" type="ORF">SpAn4DRAFT_0576</name>
</gene>
<feature type="active site" description="O-(5'-phospho-DNA)-serine intermediate" evidence="4 5">
    <location>
        <position position="9"/>
    </location>
</feature>
<dbReference type="InterPro" id="IPR006119">
    <property type="entry name" value="Resolv_N"/>
</dbReference>
<keyword evidence="9" id="KW-1185">Reference proteome</keyword>
<dbReference type="InterPro" id="IPR050639">
    <property type="entry name" value="SSR_resolvase"/>
</dbReference>
<dbReference type="InterPro" id="IPR038109">
    <property type="entry name" value="DNA_bind_recomb_sf"/>
</dbReference>
<dbReference type="AlphaFoldDB" id="A0A0U1L5C8"/>
<feature type="domain" description="Resolvase/invertase-type recombinase catalytic" evidence="6">
    <location>
        <begin position="1"/>
        <end position="147"/>
    </location>
</feature>
<dbReference type="RefSeq" id="WP_021170117.1">
    <property type="nucleotide sequence ID" value="NZ_CTRP01000014.1"/>
</dbReference>
<evidence type="ECO:0000313" key="9">
    <source>
        <dbReference type="Proteomes" id="UP000049855"/>
    </source>
</evidence>
<dbReference type="PROSITE" id="PS00397">
    <property type="entry name" value="RECOMBINASES_1"/>
    <property type="match status" value="1"/>
</dbReference>
<dbReference type="PROSITE" id="PS51736">
    <property type="entry name" value="RECOMBINASES_3"/>
    <property type="match status" value="1"/>
</dbReference>
<proteinExistence type="predicted"/>
<dbReference type="SUPFAM" id="SSF53041">
    <property type="entry name" value="Resolvase-like"/>
    <property type="match status" value="1"/>
</dbReference>
<evidence type="ECO:0000259" key="6">
    <source>
        <dbReference type="PROSITE" id="PS51736"/>
    </source>
</evidence>
<dbReference type="Gene3D" id="3.90.1750.20">
    <property type="entry name" value="Putative Large Serine Recombinase, Chain B, Domain 2"/>
    <property type="match status" value="1"/>
</dbReference>
<dbReference type="Pfam" id="PF13408">
    <property type="entry name" value="Zn_ribbon_recom"/>
    <property type="match status" value="1"/>
</dbReference>
<evidence type="ECO:0000256" key="5">
    <source>
        <dbReference type="PROSITE-ProRule" id="PRU10137"/>
    </source>
</evidence>
<dbReference type="InterPro" id="IPR006118">
    <property type="entry name" value="Recombinase_CS"/>
</dbReference>
<evidence type="ECO:0000256" key="1">
    <source>
        <dbReference type="ARBA" id="ARBA00022908"/>
    </source>
</evidence>
<dbReference type="Pfam" id="PF00239">
    <property type="entry name" value="Resolvase"/>
    <property type="match status" value="1"/>
</dbReference>
<name>A0A0U1L5C8_9FIRM</name>
<dbReference type="EMBL" id="CTRP01000014">
    <property type="protein sequence ID" value="CQR74114.1"/>
    <property type="molecule type" value="Genomic_DNA"/>
</dbReference>
<keyword evidence="3" id="KW-0233">DNA recombination</keyword>
<dbReference type="InterPro" id="IPR011109">
    <property type="entry name" value="DNA_bind_recombinase_dom"/>
</dbReference>
<dbReference type="GO" id="GO:0003677">
    <property type="term" value="F:DNA binding"/>
    <property type="evidence" value="ECO:0007669"/>
    <property type="project" value="UniProtKB-KW"/>
</dbReference>
<dbReference type="SMART" id="SM00857">
    <property type="entry name" value="Resolvase"/>
    <property type="match status" value="1"/>
</dbReference>
<dbReference type="GO" id="GO:0000150">
    <property type="term" value="F:DNA strand exchange activity"/>
    <property type="evidence" value="ECO:0007669"/>
    <property type="project" value="InterPro"/>
</dbReference>
<sequence>MNAVYVRVSTDEQAKTGYSLQDQLQSCRQRLLSLGLPNISEYVDDGYSGEFLERPALERLRDDLRAGTIENVCVYDPDRLSRNLTNQLILADEIEKAGAKLLFVTGDYDASPEGRLFFSMRGAISAFEKAKIRERTMRGKRAKVLSGKPLFAAPPFGYSCDRVAGQYVIVPEEAEIIRDIFARYSGKKYGILPLGADLRACGIVNIRTGKPFSASVLHRMITNEMYAGTKWTFQIYQKLIAQKKRKIIHRDKSEWVAITIPAIIDRETWEKTCEVREQNKVMAKRNSKREYLLSGVIKCAGCGYAMRGITYPKRTKKEYGYYVCTAYINENICNCKTGIPVQELDEAVWNHILQTYSASYIAANKRRKTIDKPRHDTEAQLANLKARKATILKWVSAGTVDMDEAEKELKNLNTSINAVMESLESKPKIIDISPKEIASAKTMDEKRRVLLKLKIKVYAKKEGGKISYTIRDS</sequence>
<keyword evidence="1" id="KW-0229">DNA integration</keyword>
<accession>A0A0U1L5C8</accession>
<evidence type="ECO:0000256" key="4">
    <source>
        <dbReference type="PIRSR" id="PIRSR606118-50"/>
    </source>
</evidence>